<protein>
    <submittedName>
        <fullName evidence="1">Uncharacterized protein</fullName>
    </submittedName>
</protein>
<dbReference type="EMBL" id="CP068570">
    <property type="protein sequence ID" value="QQZ51442.1"/>
    <property type="molecule type" value="Genomic_DNA"/>
</dbReference>
<sequence length="63" mass="7185">MPQLTTEVAQIAERARPGVLGVGVMNLESGESWDFNGERRFPCRACSRRRWGPRSWPRWTPAA</sequence>
<reference evidence="1" key="1">
    <citation type="submission" date="2021-01" db="EMBL/GenBank/DDBJ databases">
        <title>Genome sequence of Phenylobacterium sp. 20VBR1 isolated from a valley glaceir, Ny-Alesund, Svalbard.</title>
        <authorList>
            <person name="Thomas F.A."/>
            <person name="Krishnan K.P."/>
            <person name="Sinha R.K."/>
        </authorList>
    </citation>
    <scope>NUCLEOTIDE SEQUENCE</scope>
    <source>
        <strain evidence="1">20VBR1</strain>
    </source>
</reference>
<evidence type="ECO:0000313" key="1">
    <source>
        <dbReference type="EMBL" id="QQZ51442.1"/>
    </source>
</evidence>
<accession>A0A974P5N3</accession>
<gene>
    <name evidence="1" type="ORF">JKL49_10740</name>
</gene>
<organism evidence="1">
    <name type="scientific">Phenylobacterium glaciei</name>
    <dbReference type="NCBI Taxonomy" id="2803784"/>
    <lineage>
        <taxon>Bacteria</taxon>
        <taxon>Pseudomonadati</taxon>
        <taxon>Pseudomonadota</taxon>
        <taxon>Alphaproteobacteria</taxon>
        <taxon>Caulobacterales</taxon>
        <taxon>Caulobacteraceae</taxon>
        <taxon>Phenylobacterium</taxon>
    </lineage>
</organism>
<name>A0A974P5N3_9CAUL</name>
<dbReference type="AlphaFoldDB" id="A0A974P5N3"/>
<proteinExistence type="predicted"/>